<protein>
    <submittedName>
        <fullName evidence="1">Uncharacterized protein</fullName>
    </submittedName>
</protein>
<accession>A0A0A9FKK1</accession>
<reference evidence="1" key="2">
    <citation type="journal article" date="2015" name="Data Brief">
        <title>Shoot transcriptome of the giant reed, Arundo donax.</title>
        <authorList>
            <person name="Barrero R.A."/>
            <person name="Guerrero F.D."/>
            <person name="Moolhuijzen P."/>
            <person name="Goolsby J.A."/>
            <person name="Tidwell J."/>
            <person name="Bellgard S.E."/>
            <person name="Bellgard M.I."/>
        </authorList>
    </citation>
    <scope>NUCLEOTIDE SEQUENCE</scope>
    <source>
        <tissue evidence="1">Shoot tissue taken approximately 20 cm above the soil surface</tissue>
    </source>
</reference>
<dbReference type="EMBL" id="GBRH01189088">
    <property type="protein sequence ID" value="JAE08808.1"/>
    <property type="molecule type" value="Transcribed_RNA"/>
</dbReference>
<proteinExistence type="predicted"/>
<name>A0A0A9FKK1_ARUDO</name>
<reference evidence="1" key="1">
    <citation type="submission" date="2014-09" db="EMBL/GenBank/DDBJ databases">
        <authorList>
            <person name="Magalhaes I.L.F."/>
            <person name="Oliveira U."/>
            <person name="Santos F.R."/>
            <person name="Vidigal T.H.D.A."/>
            <person name="Brescovit A.D."/>
            <person name="Santos A.J."/>
        </authorList>
    </citation>
    <scope>NUCLEOTIDE SEQUENCE</scope>
    <source>
        <tissue evidence="1">Shoot tissue taken approximately 20 cm above the soil surface</tissue>
    </source>
</reference>
<organism evidence="1">
    <name type="scientific">Arundo donax</name>
    <name type="common">Giant reed</name>
    <name type="synonym">Donax arundinaceus</name>
    <dbReference type="NCBI Taxonomy" id="35708"/>
    <lineage>
        <taxon>Eukaryota</taxon>
        <taxon>Viridiplantae</taxon>
        <taxon>Streptophyta</taxon>
        <taxon>Embryophyta</taxon>
        <taxon>Tracheophyta</taxon>
        <taxon>Spermatophyta</taxon>
        <taxon>Magnoliopsida</taxon>
        <taxon>Liliopsida</taxon>
        <taxon>Poales</taxon>
        <taxon>Poaceae</taxon>
        <taxon>PACMAD clade</taxon>
        <taxon>Arundinoideae</taxon>
        <taxon>Arundineae</taxon>
        <taxon>Arundo</taxon>
    </lineage>
</organism>
<evidence type="ECO:0000313" key="1">
    <source>
        <dbReference type="EMBL" id="JAE08808.1"/>
    </source>
</evidence>
<dbReference type="AlphaFoldDB" id="A0A0A9FKK1"/>
<sequence>MAAILEYFNTAVHLTQQNFITSSFEWLSFSMMGHQPD</sequence>